<evidence type="ECO:0000256" key="2">
    <source>
        <dbReference type="ARBA" id="ARBA00022475"/>
    </source>
</evidence>
<dbReference type="EMBL" id="CP001791">
    <property type="protein sequence ID" value="ADH99514.1"/>
    <property type="molecule type" value="Genomic_DNA"/>
</dbReference>
<dbReference type="RefSeq" id="WP_013172936.1">
    <property type="nucleotide sequence ID" value="NC_014219.1"/>
</dbReference>
<feature type="transmembrane region" description="Helical" evidence="6">
    <location>
        <begin position="428"/>
        <end position="445"/>
    </location>
</feature>
<evidence type="ECO:0000313" key="10">
    <source>
        <dbReference type="Proteomes" id="UP000000271"/>
    </source>
</evidence>
<evidence type="ECO:0000313" key="9">
    <source>
        <dbReference type="EMBL" id="ADH99514.1"/>
    </source>
</evidence>
<name>D6XUM8_BACIE</name>
<evidence type="ECO:0000256" key="3">
    <source>
        <dbReference type="ARBA" id="ARBA00022692"/>
    </source>
</evidence>
<accession>D6XUM8</accession>
<evidence type="ECO:0000256" key="1">
    <source>
        <dbReference type="ARBA" id="ARBA00004651"/>
    </source>
</evidence>
<dbReference type="HOGENOM" id="CLU_037927_0_0_9"/>
<feature type="transmembrane region" description="Helical" evidence="6">
    <location>
        <begin position="336"/>
        <end position="355"/>
    </location>
</feature>
<feature type="transmembrane region" description="Helical" evidence="6">
    <location>
        <begin position="234"/>
        <end position="252"/>
    </location>
</feature>
<sequence length="446" mass="47273">MNAVIVAVLIMIVLSLSRVHVVLALAAGAIAGGLTAGMSITETVDIFTAGLETNVSIALSYGLLGAFAISLNFTGLPDLMVKMAIKLVGREGEGRKKTMTKVFVLFFIALIASFSQNLVPVHIAFIPVLIPPLLKVFNELMMDRRATATALTFGLKAPYILIPAGYGAIFHNSIQENMAASGLEVESSMIPQALWIPVAGMVVGLVIAILVTYRQKRSYEDRDIALQNEEDKHITTPGIMTALLAIITLLVAQVATDSMIFGVLTGLTILYVYFAVLHVKGTFSLQQTDTLLTDGMKMLAFIGFVMIAAGGFAEVVRETGHVESLVAWTTEWIGDQKGLAAITMLLIGLFITMGIGSSFATVPILAAIFVPLAMSLGFSPLATIALIGTAGALGDAGSPVSDSTLGPTAGLNADGQHNHIWDTVVPTFIHFNIPLLIFGWIAAMLL</sequence>
<keyword evidence="10" id="KW-1185">Reference proteome</keyword>
<evidence type="ECO:0000256" key="6">
    <source>
        <dbReference type="SAM" id="Phobius"/>
    </source>
</evidence>
<dbReference type="AlphaFoldDB" id="D6XUM8"/>
<evidence type="ECO:0000256" key="4">
    <source>
        <dbReference type="ARBA" id="ARBA00022989"/>
    </source>
</evidence>
<proteinExistence type="predicted"/>
<dbReference type="PANTHER" id="PTHR37821">
    <property type="entry name" value="AMINO ACID TRANSPORTER YUIF-RELATED"/>
    <property type="match status" value="1"/>
</dbReference>
<keyword evidence="2" id="KW-1003">Cell membrane</keyword>
<feature type="domain" description="Na+/H+ antiporter NhaC-like C-terminal" evidence="7">
    <location>
        <begin position="151"/>
        <end position="440"/>
    </location>
</feature>
<evidence type="ECO:0000259" key="7">
    <source>
        <dbReference type="Pfam" id="PF03553"/>
    </source>
</evidence>
<dbReference type="InterPro" id="IPR032813">
    <property type="entry name" value="Na_H_antiport_N"/>
</dbReference>
<organism evidence="9 10">
    <name type="scientific">Bacillus selenitireducens (strain ATCC 700615 / DSM 15326 / MLS10)</name>
    <dbReference type="NCBI Taxonomy" id="439292"/>
    <lineage>
        <taxon>Bacteria</taxon>
        <taxon>Bacillati</taxon>
        <taxon>Bacillota</taxon>
        <taxon>Bacilli</taxon>
        <taxon>Bacillales</taxon>
        <taxon>Bacillaceae</taxon>
        <taxon>Salisediminibacterium</taxon>
    </lineage>
</organism>
<reference evidence="9" key="1">
    <citation type="submission" date="2009-10" db="EMBL/GenBank/DDBJ databases">
        <title>Complete sequence of Bacillus selenitireducens MLS10.</title>
        <authorList>
            <consortium name="US DOE Joint Genome Institute"/>
            <person name="Lucas S."/>
            <person name="Copeland A."/>
            <person name="Lapidus A."/>
            <person name="Glavina del Rio T."/>
            <person name="Dalin E."/>
            <person name="Tice H."/>
            <person name="Bruce D."/>
            <person name="Goodwin L."/>
            <person name="Pitluck S."/>
            <person name="Sims D."/>
            <person name="Brettin T."/>
            <person name="Detter J.C."/>
            <person name="Han C."/>
            <person name="Larimer F."/>
            <person name="Land M."/>
            <person name="Hauser L."/>
            <person name="Kyrpides N."/>
            <person name="Ovchinnikova G."/>
            <person name="Stolz J."/>
        </authorList>
    </citation>
    <scope>NUCLEOTIDE SEQUENCE [LARGE SCALE GENOMIC DNA]</scope>
    <source>
        <strain evidence="9">MLS10</strain>
    </source>
</reference>
<keyword evidence="5 6" id="KW-0472">Membrane</keyword>
<gene>
    <name evidence="9" type="ordered locus">Bsel_2010</name>
</gene>
<dbReference type="Proteomes" id="UP000000271">
    <property type="component" value="Chromosome"/>
</dbReference>
<feature type="transmembrane region" description="Helical" evidence="6">
    <location>
        <begin position="362"/>
        <end position="387"/>
    </location>
</feature>
<evidence type="ECO:0000256" key="5">
    <source>
        <dbReference type="ARBA" id="ARBA00023136"/>
    </source>
</evidence>
<comment type="subcellular location">
    <subcellularLocation>
        <location evidence="1">Cell membrane</location>
        <topology evidence="1">Multi-pass membrane protein</topology>
    </subcellularLocation>
</comment>
<dbReference type="GO" id="GO:0005886">
    <property type="term" value="C:plasma membrane"/>
    <property type="evidence" value="ECO:0007669"/>
    <property type="project" value="UniProtKB-SubCell"/>
</dbReference>
<dbReference type="PANTHER" id="PTHR37821:SF1">
    <property type="entry name" value="AMINO ACID TRANSPORTER YUIF-RELATED"/>
    <property type="match status" value="1"/>
</dbReference>
<dbReference type="KEGG" id="bse:Bsel_2010"/>
<dbReference type="InterPro" id="IPR052576">
    <property type="entry name" value="AA_Transporter-Related"/>
</dbReference>
<feature type="transmembrane region" description="Helical" evidence="6">
    <location>
        <begin position="102"/>
        <end position="130"/>
    </location>
</feature>
<dbReference type="InterPro" id="IPR018461">
    <property type="entry name" value="Na/H_Antiport_NhaC-like_C"/>
</dbReference>
<keyword evidence="3 6" id="KW-0812">Transmembrane</keyword>
<dbReference type="Pfam" id="PF03553">
    <property type="entry name" value="Na_H_antiporter"/>
    <property type="match status" value="1"/>
</dbReference>
<feature type="domain" description="Putative Na+/H+ antiporter N-terminal" evidence="8">
    <location>
        <begin position="2"/>
        <end position="87"/>
    </location>
</feature>
<feature type="transmembrane region" description="Helical" evidence="6">
    <location>
        <begin position="258"/>
        <end position="277"/>
    </location>
</feature>
<dbReference type="Pfam" id="PF13726">
    <property type="entry name" value="Na_H_antiport_2"/>
    <property type="match status" value="1"/>
</dbReference>
<dbReference type="STRING" id="439292.Bsel_2010"/>
<evidence type="ECO:0000259" key="8">
    <source>
        <dbReference type="Pfam" id="PF13726"/>
    </source>
</evidence>
<feature type="transmembrane region" description="Helical" evidence="6">
    <location>
        <begin position="58"/>
        <end position="81"/>
    </location>
</feature>
<feature type="transmembrane region" description="Helical" evidence="6">
    <location>
        <begin position="298"/>
        <end position="316"/>
    </location>
</feature>
<dbReference type="OrthoDB" id="9772446at2"/>
<keyword evidence="4 6" id="KW-1133">Transmembrane helix</keyword>
<protein>
    <submittedName>
        <fullName evidence="9">Na+/H+ antiporter NhaC-like protein</fullName>
    </submittedName>
</protein>
<dbReference type="eggNOG" id="COG2056">
    <property type="taxonomic scope" value="Bacteria"/>
</dbReference>
<feature type="transmembrane region" description="Helical" evidence="6">
    <location>
        <begin position="193"/>
        <end position="213"/>
    </location>
</feature>